<evidence type="ECO:0000313" key="2">
    <source>
        <dbReference type="Proteomes" id="UP000735302"/>
    </source>
</evidence>
<evidence type="ECO:0000313" key="1">
    <source>
        <dbReference type="EMBL" id="GFN84532.1"/>
    </source>
</evidence>
<protein>
    <submittedName>
        <fullName evidence="1">Uncharacterized protein</fullName>
    </submittedName>
</protein>
<dbReference type="Proteomes" id="UP000735302">
    <property type="component" value="Unassembled WGS sequence"/>
</dbReference>
<sequence>MLSLSVGEPGVGSSLFLAYGILRCLTVYLCHELQPAAGTEDFGGCVVKSCALVLEISDSVPPRFSEDCLS</sequence>
<dbReference type="AlphaFoldDB" id="A0AAV3YQK7"/>
<name>A0AAV3YQK7_9GAST</name>
<dbReference type="EMBL" id="BLXT01001319">
    <property type="protein sequence ID" value="GFN84532.1"/>
    <property type="molecule type" value="Genomic_DNA"/>
</dbReference>
<proteinExistence type="predicted"/>
<keyword evidence="2" id="KW-1185">Reference proteome</keyword>
<comment type="caution">
    <text evidence="1">The sequence shown here is derived from an EMBL/GenBank/DDBJ whole genome shotgun (WGS) entry which is preliminary data.</text>
</comment>
<accession>A0AAV3YQK7</accession>
<organism evidence="1 2">
    <name type="scientific">Plakobranchus ocellatus</name>
    <dbReference type="NCBI Taxonomy" id="259542"/>
    <lineage>
        <taxon>Eukaryota</taxon>
        <taxon>Metazoa</taxon>
        <taxon>Spiralia</taxon>
        <taxon>Lophotrochozoa</taxon>
        <taxon>Mollusca</taxon>
        <taxon>Gastropoda</taxon>
        <taxon>Heterobranchia</taxon>
        <taxon>Euthyneura</taxon>
        <taxon>Panpulmonata</taxon>
        <taxon>Sacoglossa</taxon>
        <taxon>Placobranchoidea</taxon>
        <taxon>Plakobranchidae</taxon>
        <taxon>Plakobranchus</taxon>
    </lineage>
</organism>
<gene>
    <name evidence="1" type="ORF">PoB_001103800</name>
</gene>
<reference evidence="1 2" key="1">
    <citation type="journal article" date="2021" name="Elife">
        <title>Chloroplast acquisition without the gene transfer in kleptoplastic sea slugs, Plakobranchus ocellatus.</title>
        <authorList>
            <person name="Maeda T."/>
            <person name="Takahashi S."/>
            <person name="Yoshida T."/>
            <person name="Shimamura S."/>
            <person name="Takaki Y."/>
            <person name="Nagai Y."/>
            <person name="Toyoda A."/>
            <person name="Suzuki Y."/>
            <person name="Arimoto A."/>
            <person name="Ishii H."/>
            <person name="Satoh N."/>
            <person name="Nishiyama T."/>
            <person name="Hasebe M."/>
            <person name="Maruyama T."/>
            <person name="Minagawa J."/>
            <person name="Obokata J."/>
            <person name="Shigenobu S."/>
        </authorList>
    </citation>
    <scope>NUCLEOTIDE SEQUENCE [LARGE SCALE GENOMIC DNA]</scope>
</reference>